<dbReference type="InterPro" id="IPR025961">
    <property type="entry name" value="Metal_resist"/>
</dbReference>
<dbReference type="EMBL" id="JAZHGC010000001">
    <property type="protein sequence ID" value="MEM5284241.1"/>
    <property type="molecule type" value="Genomic_DNA"/>
</dbReference>
<proteinExistence type="predicted"/>
<reference evidence="2 3" key="1">
    <citation type="submission" date="2024-01" db="EMBL/GenBank/DDBJ databases">
        <title>The diversity of rhizobia nodulating Mimosa spp. in eleven states of Brazil covering several biomes is determined by host plant, location, and edaphic factors.</title>
        <authorList>
            <person name="Rouws L."/>
            <person name="Barauna A."/>
            <person name="Beukes C."/>
            <person name="De Faria S.M."/>
            <person name="Gross E."/>
            <person name="Dos Reis Junior F.B."/>
            <person name="Simon M."/>
            <person name="Maluk M."/>
            <person name="Odee D.W."/>
            <person name="Kenicer G."/>
            <person name="Young J.P.W."/>
            <person name="Reis V.M."/>
            <person name="Zilli J."/>
            <person name="James E.K."/>
        </authorList>
    </citation>
    <scope>NUCLEOTIDE SEQUENCE [LARGE SCALE GENOMIC DNA]</scope>
    <source>
        <strain evidence="2 3">JPY77</strain>
    </source>
</reference>
<protein>
    <submittedName>
        <fullName evidence="2">Periplasmic heavy metal sensor</fullName>
    </submittedName>
</protein>
<name>A0ABU9Q470_9BURK</name>
<evidence type="ECO:0000313" key="3">
    <source>
        <dbReference type="Proteomes" id="UP001494588"/>
    </source>
</evidence>
<feature type="region of interest" description="Disordered" evidence="1">
    <location>
        <begin position="146"/>
        <end position="177"/>
    </location>
</feature>
<dbReference type="Proteomes" id="UP001494588">
    <property type="component" value="Unassembled WGS sequence"/>
</dbReference>
<dbReference type="Pfam" id="PF13801">
    <property type="entry name" value="Metal_resist"/>
    <property type="match status" value="1"/>
</dbReference>
<gene>
    <name evidence="2" type="ORF">V4C55_00920</name>
</gene>
<evidence type="ECO:0000313" key="2">
    <source>
        <dbReference type="EMBL" id="MEM5284241.1"/>
    </source>
</evidence>
<sequence>MSGRAWKFLLIGSLVLNVFLIGGVAGGAYQWFVAHGRTTVTAAQPQPRALRFAAEELSAERQKQFVDALKSARREARDYAREGREERREVLRLLAAPQLDRTALDMALNRTREADIALRSRVEQSVADFAATLSPDERVKFAEGLRERGQWRLPQTQAQRQAQQRSQQEQGDQPASE</sequence>
<accession>A0ABU9Q470</accession>
<dbReference type="Gene3D" id="1.20.120.1490">
    <property type="match status" value="1"/>
</dbReference>
<keyword evidence="3" id="KW-1185">Reference proteome</keyword>
<organism evidence="2 3">
    <name type="scientific">Paraburkholderia sabiae</name>
    <dbReference type="NCBI Taxonomy" id="273251"/>
    <lineage>
        <taxon>Bacteria</taxon>
        <taxon>Pseudomonadati</taxon>
        <taxon>Pseudomonadota</taxon>
        <taxon>Betaproteobacteria</taxon>
        <taxon>Burkholderiales</taxon>
        <taxon>Burkholderiaceae</taxon>
        <taxon>Paraburkholderia</taxon>
    </lineage>
</organism>
<comment type="caution">
    <text evidence="2">The sequence shown here is derived from an EMBL/GenBank/DDBJ whole genome shotgun (WGS) entry which is preliminary data.</text>
</comment>
<evidence type="ECO:0000256" key="1">
    <source>
        <dbReference type="SAM" id="MobiDB-lite"/>
    </source>
</evidence>
<dbReference type="RefSeq" id="WP_201648504.1">
    <property type="nucleotide sequence ID" value="NZ_CAJHCS010000002.1"/>
</dbReference>
<feature type="compositionally biased region" description="Low complexity" evidence="1">
    <location>
        <begin position="155"/>
        <end position="177"/>
    </location>
</feature>